<accession>A0A7K7WRY2</accession>
<dbReference type="PRINTS" id="PR00190">
    <property type="entry name" value="ACTIN"/>
</dbReference>
<comment type="similarity">
    <text evidence="2 4">Belongs to the actin family.</text>
</comment>
<evidence type="ECO:0000256" key="3">
    <source>
        <dbReference type="ARBA" id="ARBA00023212"/>
    </source>
</evidence>
<comment type="caution">
    <text evidence="6">The sequence shown here is derived from an EMBL/GenBank/DDBJ whole genome shotgun (WGS) entry which is preliminary data.</text>
</comment>
<evidence type="ECO:0000256" key="2">
    <source>
        <dbReference type="ARBA" id="ARBA00006752"/>
    </source>
</evidence>
<evidence type="ECO:0000313" key="6">
    <source>
        <dbReference type="EMBL" id="NXA56038.1"/>
    </source>
</evidence>
<feature type="region of interest" description="Disordered" evidence="5">
    <location>
        <begin position="1"/>
        <end position="50"/>
    </location>
</feature>
<dbReference type="FunFam" id="3.90.640.10:FF:000007">
    <property type="entry name" value="Actin like 7B"/>
    <property type="match status" value="1"/>
</dbReference>
<evidence type="ECO:0000313" key="7">
    <source>
        <dbReference type="Proteomes" id="UP000531559"/>
    </source>
</evidence>
<evidence type="ECO:0000256" key="4">
    <source>
        <dbReference type="RuleBase" id="RU000487"/>
    </source>
</evidence>
<proteinExistence type="inferred from homology"/>
<keyword evidence="3" id="KW-0206">Cytoskeleton</keyword>
<dbReference type="SMART" id="SM00268">
    <property type="entry name" value="ACTIN"/>
    <property type="match status" value="1"/>
</dbReference>
<evidence type="ECO:0000256" key="1">
    <source>
        <dbReference type="ARBA" id="ARBA00004245"/>
    </source>
</evidence>
<dbReference type="GO" id="GO:0005856">
    <property type="term" value="C:cytoskeleton"/>
    <property type="evidence" value="ECO:0007669"/>
    <property type="project" value="UniProtKB-SubCell"/>
</dbReference>
<name>A0A7K7WRY2_9AVES</name>
<dbReference type="AlphaFoldDB" id="A0A7K7WRY2"/>
<dbReference type="InterPro" id="IPR004000">
    <property type="entry name" value="Actin"/>
</dbReference>
<sequence>AAHQRARSSSSMSALHTLHEDHPHPGSARETPSDTEPDSSSSSEHSFDTRTGAVVIDIGTGSFKAGFAGQQKPTSEIGTLVACPSRQSLGHVRAQPQTFFREKALHHDYVDVIGLTPSGITINWEAAEILWQHMFDHDLMVPAEEHALLITDPLLSPSTNKEKMVELAFESLHSPGIYIASQSVLSVYAHGQTSGLVVDTGYAVTHTVPVDEGYSLSHAVERMDIAGSHMTHYLMKLLRDSGYMLSEAMTQVIEDIKHKCCYVASDFENECYLPEAFYTVDFPLPDGQTISLGKQRFQCPEVLFNPPQAHGISYVGIHEMTQRSLNKVPEAVREKMWQNILLCGGSSLFEGLEKRFSSELQKMPSQAKIRVSAIPLRRYSAWMGGSILASLKNFQSFWIRKEDYSEHGSYIVHQKCY</sequence>
<keyword evidence="7" id="KW-1185">Reference proteome</keyword>
<dbReference type="Pfam" id="PF00022">
    <property type="entry name" value="Actin"/>
    <property type="match status" value="1"/>
</dbReference>
<organism evidence="6 7">
    <name type="scientific">Nothocercus julius</name>
    <dbReference type="NCBI Taxonomy" id="2585813"/>
    <lineage>
        <taxon>Eukaryota</taxon>
        <taxon>Metazoa</taxon>
        <taxon>Chordata</taxon>
        <taxon>Craniata</taxon>
        <taxon>Vertebrata</taxon>
        <taxon>Euteleostomi</taxon>
        <taxon>Archelosauria</taxon>
        <taxon>Archosauria</taxon>
        <taxon>Dinosauria</taxon>
        <taxon>Saurischia</taxon>
        <taxon>Theropoda</taxon>
        <taxon>Coelurosauria</taxon>
        <taxon>Aves</taxon>
        <taxon>Palaeognathae</taxon>
        <taxon>Tinamiformes</taxon>
        <taxon>Tinamidae</taxon>
        <taxon>Nothocercus</taxon>
    </lineage>
</organism>
<dbReference type="PANTHER" id="PTHR11937">
    <property type="entry name" value="ACTIN"/>
    <property type="match status" value="1"/>
</dbReference>
<dbReference type="Gene3D" id="3.90.640.10">
    <property type="entry name" value="Actin, Chain A, domain 4"/>
    <property type="match status" value="1"/>
</dbReference>
<evidence type="ECO:0000256" key="5">
    <source>
        <dbReference type="SAM" id="MobiDB-lite"/>
    </source>
</evidence>
<dbReference type="Gene3D" id="3.30.420.40">
    <property type="match status" value="2"/>
</dbReference>
<dbReference type="OrthoDB" id="9932367at2759"/>
<feature type="non-terminal residue" evidence="6">
    <location>
        <position position="1"/>
    </location>
</feature>
<protein>
    <submittedName>
        <fullName evidence="6">ACTL9 protein</fullName>
    </submittedName>
</protein>
<comment type="subcellular location">
    <subcellularLocation>
        <location evidence="1">Cytoplasm</location>
        <location evidence="1">Cytoskeleton</location>
    </subcellularLocation>
</comment>
<dbReference type="EMBL" id="VZSV01000338">
    <property type="protein sequence ID" value="NXA56038.1"/>
    <property type="molecule type" value="Genomic_DNA"/>
</dbReference>
<keyword evidence="3" id="KW-0963">Cytoplasm</keyword>
<reference evidence="6 7" key="1">
    <citation type="submission" date="2019-09" db="EMBL/GenBank/DDBJ databases">
        <title>Bird 10,000 Genomes (B10K) Project - Family phase.</title>
        <authorList>
            <person name="Zhang G."/>
        </authorList>
    </citation>
    <scope>NUCLEOTIDE SEQUENCE [LARGE SCALE GENOMIC DNA]</scope>
    <source>
        <strain evidence="6">B10K-MSB-01</strain>
    </source>
</reference>
<feature type="non-terminal residue" evidence="6">
    <location>
        <position position="417"/>
    </location>
</feature>
<dbReference type="FunFam" id="3.30.420.40:FF:000058">
    <property type="entry name" value="Putative actin-related protein 5"/>
    <property type="match status" value="1"/>
</dbReference>
<dbReference type="FunFam" id="3.30.420.40:FF:000050">
    <property type="entry name" value="Actin, alpha skeletal muscle"/>
    <property type="match status" value="1"/>
</dbReference>
<dbReference type="InterPro" id="IPR043129">
    <property type="entry name" value="ATPase_NBD"/>
</dbReference>
<gene>
    <name evidence="6" type="primary">Actl9</name>
    <name evidence="6" type="ORF">NOTJUL_R14327</name>
</gene>
<dbReference type="SUPFAM" id="SSF53067">
    <property type="entry name" value="Actin-like ATPase domain"/>
    <property type="match status" value="2"/>
</dbReference>
<dbReference type="Proteomes" id="UP000531559">
    <property type="component" value="Unassembled WGS sequence"/>
</dbReference>